<dbReference type="GO" id="GO:0005737">
    <property type="term" value="C:cytoplasm"/>
    <property type="evidence" value="ECO:0007669"/>
    <property type="project" value="UniProtKB-SubCell"/>
</dbReference>
<dbReference type="PROSITE" id="PS01195">
    <property type="entry name" value="PEPT_TRNA_HYDROL_1"/>
    <property type="match status" value="1"/>
</dbReference>
<evidence type="ECO:0000256" key="6">
    <source>
        <dbReference type="ARBA" id="ARBA00050038"/>
    </source>
</evidence>
<accession>A0AA41UKH5</accession>
<evidence type="ECO:0000256" key="2">
    <source>
        <dbReference type="ARBA" id="ARBA00022555"/>
    </source>
</evidence>
<evidence type="ECO:0000256" key="5">
    <source>
        <dbReference type="ARBA" id="ARBA00038063"/>
    </source>
</evidence>
<comment type="subcellular location">
    <subcellularLocation>
        <location evidence="7">Cytoplasm</location>
    </subcellularLocation>
</comment>
<feature type="binding site" evidence="7">
    <location>
        <position position="69"/>
    </location>
    <ligand>
        <name>tRNA</name>
        <dbReference type="ChEBI" id="CHEBI:17843"/>
    </ligand>
</feature>
<dbReference type="GO" id="GO:0004045">
    <property type="term" value="F:peptidyl-tRNA hydrolase activity"/>
    <property type="evidence" value="ECO:0007669"/>
    <property type="project" value="UniProtKB-UniRule"/>
</dbReference>
<proteinExistence type="inferred from homology"/>
<comment type="similarity">
    <text evidence="5 7 9">Belongs to the PTH family.</text>
</comment>
<evidence type="ECO:0000256" key="7">
    <source>
        <dbReference type="HAMAP-Rule" id="MF_00083"/>
    </source>
</evidence>
<comment type="caution">
    <text evidence="7">Lacks conserved residue(s) required for the propagation of feature annotation.</text>
</comment>
<dbReference type="InterPro" id="IPR001328">
    <property type="entry name" value="Pept_tRNA_hydro"/>
</dbReference>
<name>A0AA41UKH5_9BACT</name>
<feature type="active site" description="Proton acceptor" evidence="7">
    <location>
        <position position="24"/>
    </location>
</feature>
<evidence type="ECO:0000313" key="10">
    <source>
        <dbReference type="EMBL" id="MCJ8500461.1"/>
    </source>
</evidence>
<dbReference type="InterPro" id="IPR036416">
    <property type="entry name" value="Pept_tRNA_hydro_sf"/>
</dbReference>
<keyword evidence="7" id="KW-0963">Cytoplasm</keyword>
<dbReference type="RefSeq" id="WP_246904867.1">
    <property type="nucleotide sequence ID" value="NZ_JALJRB010000006.1"/>
</dbReference>
<keyword evidence="4 7" id="KW-0694">RNA-binding</keyword>
<dbReference type="HAMAP" id="MF_00083">
    <property type="entry name" value="Pept_tRNA_hydro_bact"/>
    <property type="match status" value="1"/>
</dbReference>
<dbReference type="FunFam" id="3.40.50.1470:FF:000001">
    <property type="entry name" value="Peptidyl-tRNA hydrolase"/>
    <property type="match status" value="1"/>
</dbReference>
<keyword evidence="3 7" id="KW-0378">Hydrolase</keyword>
<dbReference type="PANTHER" id="PTHR17224">
    <property type="entry name" value="PEPTIDYL-TRNA HYDROLASE"/>
    <property type="match status" value="1"/>
</dbReference>
<protein>
    <recommendedName>
        <fullName evidence="6 7">Peptidyl-tRNA hydrolase</fullName>
        <shortName evidence="7">Pth</shortName>
        <ecNumber evidence="1 7">3.1.1.29</ecNumber>
    </recommendedName>
</protein>
<evidence type="ECO:0000256" key="3">
    <source>
        <dbReference type="ARBA" id="ARBA00022801"/>
    </source>
</evidence>
<dbReference type="CDD" id="cd00462">
    <property type="entry name" value="PTH"/>
    <property type="match status" value="1"/>
</dbReference>
<dbReference type="Pfam" id="PF01195">
    <property type="entry name" value="Pept_tRNA_hydro"/>
    <property type="match status" value="1"/>
</dbReference>
<dbReference type="EMBL" id="JALJRB010000006">
    <property type="protein sequence ID" value="MCJ8500461.1"/>
    <property type="molecule type" value="Genomic_DNA"/>
</dbReference>
<gene>
    <name evidence="7 10" type="primary">pth</name>
    <name evidence="10" type="ORF">MRX98_07745</name>
</gene>
<organism evidence="10 11">
    <name type="scientific">Desulfatitalea alkaliphila</name>
    <dbReference type="NCBI Taxonomy" id="2929485"/>
    <lineage>
        <taxon>Bacteria</taxon>
        <taxon>Pseudomonadati</taxon>
        <taxon>Thermodesulfobacteriota</taxon>
        <taxon>Desulfobacteria</taxon>
        <taxon>Desulfobacterales</taxon>
        <taxon>Desulfosarcinaceae</taxon>
        <taxon>Desulfatitalea</taxon>
    </lineage>
</organism>
<dbReference type="Gene3D" id="3.40.50.1470">
    <property type="entry name" value="Peptidyl-tRNA hydrolase"/>
    <property type="match status" value="1"/>
</dbReference>
<comment type="function">
    <text evidence="7">Hydrolyzes ribosome-free peptidyl-tRNAs (with 1 or more amino acids incorporated), which drop off the ribosome during protein synthesis, or as a result of ribosome stalling.</text>
</comment>
<comment type="caution">
    <text evidence="10">The sequence shown here is derived from an EMBL/GenBank/DDBJ whole genome shotgun (WGS) entry which is preliminary data.</text>
</comment>
<dbReference type="PANTHER" id="PTHR17224:SF1">
    <property type="entry name" value="PEPTIDYL-TRNA HYDROLASE"/>
    <property type="match status" value="1"/>
</dbReference>
<sequence>MSEQEVYLVAGLGNPGPDYAATRHNAGFMVIDALAEAWKIPITKTKFNVLHGRGTGGGKPVVLAKPQSYMNRSGPPLRALADYFRIQRQAMVVVHDDIDLAYQRLKIKEKGGDGGHKGIRSIMDAFGSEEFVRLRIGVGRAAGDRDVVGHVLGSFDPEEKAILAELIRTACEAIETILTKGTTHAMNRYNQNLR</sequence>
<keyword evidence="2 7" id="KW-0820">tRNA-binding</keyword>
<dbReference type="NCBIfam" id="TIGR00447">
    <property type="entry name" value="pth"/>
    <property type="match status" value="1"/>
</dbReference>
<feature type="site" description="Discriminates between blocked and unblocked aminoacyl-tRNA" evidence="7">
    <location>
        <position position="14"/>
    </location>
</feature>
<evidence type="ECO:0000256" key="4">
    <source>
        <dbReference type="ARBA" id="ARBA00022884"/>
    </source>
</evidence>
<reference evidence="10" key="1">
    <citation type="submission" date="2022-04" db="EMBL/GenBank/DDBJ databases">
        <title>Desulfatitalea alkaliphila sp. nov., a novel anaerobic sulfate-reducing bacterium isolated from terrestrial mud volcano, Taman Peninsula, Russia.</title>
        <authorList>
            <person name="Khomyakova M.A."/>
            <person name="Merkel A.Y."/>
            <person name="Slobodkin A.I."/>
        </authorList>
    </citation>
    <scope>NUCLEOTIDE SEQUENCE</scope>
    <source>
        <strain evidence="10">M08but</strain>
    </source>
</reference>
<evidence type="ECO:0000256" key="8">
    <source>
        <dbReference type="RuleBase" id="RU000673"/>
    </source>
</evidence>
<evidence type="ECO:0000313" key="11">
    <source>
        <dbReference type="Proteomes" id="UP001165427"/>
    </source>
</evidence>
<dbReference type="InterPro" id="IPR018171">
    <property type="entry name" value="Pept_tRNA_hydro_CS"/>
</dbReference>
<comment type="subunit">
    <text evidence="7">Monomer.</text>
</comment>
<dbReference type="GO" id="GO:0006515">
    <property type="term" value="P:protein quality control for misfolded or incompletely synthesized proteins"/>
    <property type="evidence" value="ECO:0007669"/>
    <property type="project" value="UniProtKB-UniRule"/>
</dbReference>
<comment type="function">
    <text evidence="7">Catalyzes the release of premature peptidyl moieties from peptidyl-tRNA molecules trapped in stalled 50S ribosomal subunits, and thus maintains levels of free tRNAs and 50S ribosomes.</text>
</comment>
<dbReference type="Proteomes" id="UP001165427">
    <property type="component" value="Unassembled WGS sequence"/>
</dbReference>
<feature type="site" description="Stabilizes the basic form of H active site to accept a proton" evidence="7">
    <location>
        <position position="96"/>
    </location>
</feature>
<evidence type="ECO:0000256" key="9">
    <source>
        <dbReference type="RuleBase" id="RU004320"/>
    </source>
</evidence>
<evidence type="ECO:0000256" key="1">
    <source>
        <dbReference type="ARBA" id="ARBA00013260"/>
    </source>
</evidence>
<dbReference type="GO" id="GO:0072344">
    <property type="term" value="P:rescue of stalled ribosome"/>
    <property type="evidence" value="ECO:0007669"/>
    <property type="project" value="UniProtKB-UniRule"/>
</dbReference>
<dbReference type="EC" id="3.1.1.29" evidence="1 7"/>
<feature type="binding site" evidence="7">
    <location>
        <position position="19"/>
    </location>
    <ligand>
        <name>tRNA</name>
        <dbReference type="ChEBI" id="CHEBI:17843"/>
    </ligand>
</feature>
<dbReference type="GO" id="GO:0000049">
    <property type="term" value="F:tRNA binding"/>
    <property type="evidence" value="ECO:0007669"/>
    <property type="project" value="UniProtKB-UniRule"/>
</dbReference>
<keyword evidence="11" id="KW-1185">Reference proteome</keyword>
<dbReference type="AlphaFoldDB" id="A0AA41UKH5"/>
<feature type="binding site" evidence="7">
    <location>
        <position position="71"/>
    </location>
    <ligand>
        <name>tRNA</name>
        <dbReference type="ChEBI" id="CHEBI:17843"/>
    </ligand>
</feature>
<comment type="catalytic activity">
    <reaction evidence="7 8">
        <text>an N-acyl-L-alpha-aminoacyl-tRNA + H2O = an N-acyl-L-amino acid + a tRNA + H(+)</text>
        <dbReference type="Rhea" id="RHEA:54448"/>
        <dbReference type="Rhea" id="RHEA-COMP:10123"/>
        <dbReference type="Rhea" id="RHEA-COMP:13883"/>
        <dbReference type="ChEBI" id="CHEBI:15377"/>
        <dbReference type="ChEBI" id="CHEBI:15378"/>
        <dbReference type="ChEBI" id="CHEBI:59874"/>
        <dbReference type="ChEBI" id="CHEBI:78442"/>
        <dbReference type="ChEBI" id="CHEBI:138191"/>
        <dbReference type="EC" id="3.1.1.29"/>
    </reaction>
</comment>
<dbReference type="SUPFAM" id="SSF53178">
    <property type="entry name" value="Peptidyl-tRNA hydrolase-like"/>
    <property type="match status" value="1"/>
</dbReference>